<sequence length="621" mass="67530">MDCICGTLRPSVLRTLSTSSMASQSIDWSLCCSEARWASSPVSGVSEGISVSELEVVGQLSEGHWLPSHEDEAIVELGRVQDKSTHLCHVRLQKGGPSSLERIGITHCAVSVKCLVEKVAPQFYLTRLTGADASAFFGNRGLPPTKAHASLRSAASRLASYYNSNFGDMLMGSSSEHPTNVSEAFFDTGEMRDQKGGLFRLLGTLSVSDPCLLVVHEISASGIVLGKALPPASRHVPFYPLPRTPGEELRDISQMQVLLAYCSDSHLAKVSLSCIDFSEATRSCTVWSDAELWTGYSGGFAYGGAAIFWKPLRGNFPLVLEHPTAIAPSYQPVAVYAVSARQFPCSVFSPQSETSCAEEWRQHLESGAVHWESVITPQRVVTGRSSHQAQFVAPAHALKTSTQYRSQTHIIPDIVADEQDESYRLPGDDTLKCVGLVCAQAAGASTSPAGGHGGGSGGTAEAAEPSPPVAVLFASQLSETYFGMQANPLCESVPASAVSAHTDFEFRPCSIEHLPNRVDTITSSRSDLSFPFWRCWDDFCTSEPTCVVYTFHGQLVYIQVVVDKCFFSHEKAKTFGLPTERTYSNPCKRLQRSLRRDDVGRSLHFWYQKSSAVTGHLFSDY</sequence>
<dbReference type="GeneID" id="14011254"/>
<evidence type="ECO:0000313" key="1">
    <source>
        <dbReference type="EMBL" id="AFJ20400.1"/>
    </source>
</evidence>
<dbReference type="Proteomes" id="UP000118426">
    <property type="component" value="Segment"/>
</dbReference>
<evidence type="ECO:0000313" key="2">
    <source>
        <dbReference type="Proteomes" id="UP000118426"/>
    </source>
</evidence>
<gene>
    <name evidence="1" type="ORF">CyHV1_ORF103</name>
</gene>
<organism evidence="1 2">
    <name type="scientific">Cyprinid herpesvirus 1</name>
    <dbReference type="NCBI Taxonomy" id="317858"/>
    <lineage>
        <taxon>Viruses</taxon>
        <taxon>Duplodnaviria</taxon>
        <taxon>Heunggongvirae</taxon>
        <taxon>Peploviricota</taxon>
        <taxon>Herviviricetes</taxon>
        <taxon>Herpesvirales</taxon>
        <taxon>Alloherpesviridae</taxon>
        <taxon>Cyvirus</taxon>
        <taxon>Cyvirus cyprinidallo1</taxon>
    </lineage>
</organism>
<keyword evidence="2" id="KW-1185">Reference proteome</keyword>
<protein>
    <submittedName>
        <fullName evidence="1">Protein ORF103</fullName>
    </submittedName>
</protein>
<proteinExistence type="predicted"/>
<dbReference type="OrthoDB" id="10665at10239"/>
<accession>K7PCL2</accession>
<dbReference type="RefSeq" id="YP_007003766.1">
    <property type="nucleotide sequence ID" value="NC_019491.1"/>
</dbReference>
<dbReference type="KEGG" id="vg:14011254"/>
<name>K7PCL2_9VIRU</name>
<reference evidence="1 2" key="1">
    <citation type="journal article" date="2013" name="J. Virol.">
        <title>Comparative genomics of carp herpesviruses.</title>
        <authorList>
            <person name="Davison A.J."/>
            <person name="Kurobe T."/>
            <person name="Gatherer D."/>
            <person name="Cunningham C."/>
            <person name="Korf I."/>
            <person name="Fukuda H."/>
            <person name="Hedrick R.P."/>
            <person name="Waltzek T.B."/>
        </authorList>
    </citation>
    <scope>NUCLEOTIDE SEQUENCE [LARGE SCALE GENOMIC DNA]</scope>
    <source>
        <strain evidence="1">NG-J1</strain>
    </source>
</reference>
<dbReference type="EMBL" id="JQ815363">
    <property type="protein sequence ID" value="AFJ20400.1"/>
    <property type="molecule type" value="Genomic_DNA"/>
</dbReference>